<accession>A0A4Z1BUY6</accession>
<organism evidence="1 2">
    <name type="scientific">Staphylococcus pragensis</name>
    <dbReference type="NCBI Taxonomy" id="1611836"/>
    <lineage>
        <taxon>Bacteria</taxon>
        <taxon>Bacillati</taxon>
        <taxon>Bacillota</taxon>
        <taxon>Bacilli</taxon>
        <taxon>Bacillales</taxon>
        <taxon>Staphylococcaceae</taxon>
        <taxon>Staphylococcus</taxon>
    </lineage>
</organism>
<dbReference type="AlphaFoldDB" id="A0A4Z1BUY6"/>
<comment type="caution">
    <text evidence="1">The sequence shown here is derived from an EMBL/GenBank/DDBJ whole genome shotgun (WGS) entry which is preliminary data.</text>
</comment>
<name>A0A4Z1BUY6_9STAP</name>
<gene>
    <name evidence="1" type="ORF">E2558_05985</name>
</gene>
<protein>
    <submittedName>
        <fullName evidence="1">Uncharacterized protein</fullName>
    </submittedName>
</protein>
<sequence length="80" mass="9127">MPGGRGPNIEIFAKKVYKQSKLGIGALAQRLSQRKSTNKASWGYNEIILMSVPLPFFLHEIIYNSISTLLVFFNNFARFF</sequence>
<dbReference type="Proteomes" id="UP000297459">
    <property type="component" value="Unassembled WGS sequence"/>
</dbReference>
<proteinExistence type="predicted"/>
<reference evidence="1 2" key="1">
    <citation type="submission" date="2019-04" db="EMBL/GenBank/DDBJ databases">
        <title>Genomic characterization of Staphylococcus petrasii strains.</title>
        <authorList>
            <person name="Vrbovska V."/>
            <person name="Kovarovic V."/>
            <person name="Maslanova I."/>
            <person name="Indrakova A."/>
            <person name="Petras P."/>
            <person name="Sedo O."/>
            <person name="Svec P."/>
            <person name="Fisarova L."/>
            <person name="Sedlacek I."/>
            <person name="Doskar J."/>
            <person name="Pantucek R."/>
        </authorList>
    </citation>
    <scope>NUCLEOTIDE SEQUENCE [LARGE SCALE GENOMIC DNA]</scope>
    <source>
        <strain evidence="1 2">CCM 8529</strain>
    </source>
</reference>
<dbReference type="EMBL" id="SRPJ01000002">
    <property type="protein sequence ID" value="TGN27392.1"/>
    <property type="molecule type" value="Genomic_DNA"/>
</dbReference>
<keyword evidence="2" id="KW-1185">Reference proteome</keyword>
<evidence type="ECO:0000313" key="2">
    <source>
        <dbReference type="Proteomes" id="UP000297459"/>
    </source>
</evidence>
<evidence type="ECO:0000313" key="1">
    <source>
        <dbReference type="EMBL" id="TGN27392.1"/>
    </source>
</evidence>